<dbReference type="EMBL" id="CP031357">
    <property type="protein sequence ID" value="AXK43416.1"/>
    <property type="molecule type" value="Genomic_DNA"/>
</dbReference>
<keyword evidence="9" id="KW-1185">Reference proteome</keyword>
<feature type="binding site" evidence="6">
    <location>
        <position position="10"/>
    </location>
    <ligand>
        <name>FMN</name>
        <dbReference type="ChEBI" id="CHEBI:58210"/>
    </ligand>
</feature>
<evidence type="ECO:0000313" key="8">
    <source>
        <dbReference type="EMBL" id="AXK43416.1"/>
    </source>
</evidence>
<dbReference type="GO" id="GO:0016655">
    <property type="term" value="F:oxidoreductase activity, acting on NAD(P)H, quinone or similar compound as acceptor"/>
    <property type="evidence" value="ECO:0007669"/>
    <property type="project" value="InterPro"/>
</dbReference>
<evidence type="ECO:0000259" key="7">
    <source>
        <dbReference type="Pfam" id="PF02525"/>
    </source>
</evidence>
<feature type="domain" description="Flavodoxin-like fold" evidence="7">
    <location>
        <begin position="3"/>
        <end position="208"/>
    </location>
</feature>
<organism evidence="8 9">
    <name type="scientific">Erythrobacter aureus</name>
    <dbReference type="NCBI Taxonomy" id="2182384"/>
    <lineage>
        <taxon>Bacteria</taxon>
        <taxon>Pseudomonadati</taxon>
        <taxon>Pseudomonadota</taxon>
        <taxon>Alphaproteobacteria</taxon>
        <taxon>Sphingomonadales</taxon>
        <taxon>Erythrobacteraceae</taxon>
        <taxon>Erythrobacter/Porphyrobacter group</taxon>
        <taxon>Erythrobacter</taxon>
    </lineage>
</organism>
<dbReference type="Gene3D" id="3.40.50.360">
    <property type="match status" value="1"/>
</dbReference>
<evidence type="ECO:0000313" key="9">
    <source>
        <dbReference type="Proteomes" id="UP000254508"/>
    </source>
</evidence>
<dbReference type="SUPFAM" id="SSF52218">
    <property type="entry name" value="Flavoproteins"/>
    <property type="match status" value="1"/>
</dbReference>
<keyword evidence="3 6" id="KW-0560">Oxidoreductase</keyword>
<keyword evidence="2 6" id="KW-0288">FMN</keyword>
<dbReference type="InterPro" id="IPR023048">
    <property type="entry name" value="NADH:quinone_OxRdtase_FMN_depd"/>
</dbReference>
<comment type="caution">
    <text evidence="6">Lacks conserved residue(s) required for the propagation of feature annotation.</text>
</comment>
<name>A0A345YHL4_9SPHN</name>
<dbReference type="Proteomes" id="UP000254508">
    <property type="component" value="Chromosome"/>
</dbReference>
<accession>A0A345YHL4</accession>
<dbReference type="InterPro" id="IPR050104">
    <property type="entry name" value="FMN-dep_NADH:Q_OxRdtase_AzoR1"/>
</dbReference>
<evidence type="ECO:0000256" key="6">
    <source>
        <dbReference type="HAMAP-Rule" id="MF_01216"/>
    </source>
</evidence>
<dbReference type="GO" id="GO:0016652">
    <property type="term" value="F:oxidoreductase activity, acting on NAD(P)H as acceptor"/>
    <property type="evidence" value="ECO:0007669"/>
    <property type="project" value="UniProtKB-UniRule"/>
</dbReference>
<comment type="catalytic activity">
    <reaction evidence="6">
        <text>2 a quinone + NADH + H(+) = 2 a 1,4-benzosemiquinone + NAD(+)</text>
        <dbReference type="Rhea" id="RHEA:65952"/>
        <dbReference type="ChEBI" id="CHEBI:15378"/>
        <dbReference type="ChEBI" id="CHEBI:57540"/>
        <dbReference type="ChEBI" id="CHEBI:57945"/>
        <dbReference type="ChEBI" id="CHEBI:132124"/>
        <dbReference type="ChEBI" id="CHEBI:134225"/>
    </reaction>
</comment>
<comment type="similarity">
    <text evidence="6">Belongs to the azoreductase type 1 family.</text>
</comment>
<dbReference type="Pfam" id="PF02525">
    <property type="entry name" value="Flavodoxin_2"/>
    <property type="match status" value="1"/>
</dbReference>
<proteinExistence type="inferred from homology"/>
<evidence type="ECO:0000256" key="5">
    <source>
        <dbReference type="ARBA" id="ARBA00048542"/>
    </source>
</evidence>
<dbReference type="OrthoDB" id="9787136at2"/>
<comment type="subunit">
    <text evidence="6">Homodimer.</text>
</comment>
<dbReference type="HAMAP" id="MF_01216">
    <property type="entry name" value="Azoreductase_type1"/>
    <property type="match status" value="1"/>
</dbReference>
<comment type="function">
    <text evidence="6">Also exhibits azoreductase activity. Catalyzes the reductive cleavage of the azo bond in aromatic azo compounds to the corresponding amines.</text>
</comment>
<keyword evidence="1 6" id="KW-0285">Flavoprotein</keyword>
<evidence type="ECO:0000256" key="2">
    <source>
        <dbReference type="ARBA" id="ARBA00022643"/>
    </source>
</evidence>
<comment type="catalytic activity">
    <reaction evidence="5">
        <text>N,N-dimethyl-1,4-phenylenediamine + anthranilate + 2 NAD(+) = 2-(4-dimethylaminophenyl)diazenylbenzoate + 2 NADH + 2 H(+)</text>
        <dbReference type="Rhea" id="RHEA:55872"/>
        <dbReference type="ChEBI" id="CHEBI:15378"/>
        <dbReference type="ChEBI" id="CHEBI:15783"/>
        <dbReference type="ChEBI" id="CHEBI:16567"/>
        <dbReference type="ChEBI" id="CHEBI:57540"/>
        <dbReference type="ChEBI" id="CHEBI:57945"/>
        <dbReference type="ChEBI" id="CHEBI:71579"/>
        <dbReference type="EC" id="1.7.1.17"/>
    </reaction>
    <physiologicalReaction direction="right-to-left" evidence="5">
        <dbReference type="Rhea" id="RHEA:55874"/>
    </physiologicalReaction>
</comment>
<comment type="cofactor">
    <cofactor evidence="6">
        <name>FMN</name>
        <dbReference type="ChEBI" id="CHEBI:58210"/>
    </cofactor>
    <text evidence="6">Binds 1 FMN per subunit.</text>
</comment>
<dbReference type="InterPro" id="IPR003680">
    <property type="entry name" value="Flavodoxin_fold"/>
</dbReference>
<dbReference type="EC" id="1.7.1.17" evidence="6"/>
<sequence length="232" mass="25521">MTNLLRIDASAQSEDRSLTRQLTSLFTQTFLEVAPDTTLVSRDVGHSPPPFVDGRFIHAAFTAPDQREDWMADVLAPSDRLVDEVVAADIIVMGVPMYNYGMPAALKAWIDQVARIGRTFSFDLERGDFPIEPMLSGKRLAVLSSRGEFGFAPGGIRAHKNALDPAIAACAHYFGVDETAIESIAIEYQEFKDDRHRASIDQARARTAALARRLAAEAQTARKRAEFARLGA</sequence>
<dbReference type="InterPro" id="IPR029039">
    <property type="entry name" value="Flavoprotein-like_sf"/>
</dbReference>
<dbReference type="AlphaFoldDB" id="A0A345YHL4"/>
<keyword evidence="4 6" id="KW-0520">NAD</keyword>
<evidence type="ECO:0000256" key="3">
    <source>
        <dbReference type="ARBA" id="ARBA00023002"/>
    </source>
</evidence>
<dbReference type="KEGG" id="err:DVR09_02010"/>
<dbReference type="PANTHER" id="PTHR43741:SF2">
    <property type="entry name" value="FMN-DEPENDENT NADH:QUINONE OXIDOREDUCTASE"/>
    <property type="match status" value="1"/>
</dbReference>
<dbReference type="GO" id="GO:0010181">
    <property type="term" value="F:FMN binding"/>
    <property type="evidence" value="ECO:0007669"/>
    <property type="project" value="UniProtKB-UniRule"/>
</dbReference>
<protein>
    <recommendedName>
        <fullName evidence="6">FMN dependent NADH:quinone oxidoreductase</fullName>
        <ecNumber evidence="6">1.6.5.-</ecNumber>
    </recommendedName>
    <alternativeName>
        <fullName evidence="6">Azo-dye reductase</fullName>
    </alternativeName>
    <alternativeName>
        <fullName evidence="6">FMN-dependent NADH-azo compound oxidoreductase</fullName>
    </alternativeName>
    <alternativeName>
        <fullName evidence="6">FMN-dependent NADH-azoreductase</fullName>
        <ecNumber evidence="6">1.7.1.17</ecNumber>
    </alternativeName>
</protein>
<dbReference type="RefSeq" id="WP_115417731.1">
    <property type="nucleotide sequence ID" value="NZ_CP031357.1"/>
</dbReference>
<reference evidence="9" key="1">
    <citation type="submission" date="2018-07" db="EMBL/GenBank/DDBJ databases">
        <title>Genome sequence of Erythrobacter strain YH-07, an antagonistic bacterium isolated from Yellow Sea.</title>
        <authorList>
            <person name="Tang T."/>
            <person name="Liu Q."/>
            <person name="Sun X."/>
        </authorList>
    </citation>
    <scope>NUCLEOTIDE SEQUENCE [LARGE SCALE GENOMIC DNA]</scope>
    <source>
        <strain evidence="9">YH-07</strain>
    </source>
</reference>
<gene>
    <name evidence="6" type="primary">azoR</name>
    <name evidence="8" type="ORF">DVR09_02010</name>
</gene>
<dbReference type="PANTHER" id="PTHR43741">
    <property type="entry name" value="FMN-DEPENDENT NADH-AZOREDUCTASE 1"/>
    <property type="match status" value="1"/>
</dbReference>
<dbReference type="GO" id="GO:0009055">
    <property type="term" value="F:electron transfer activity"/>
    <property type="evidence" value="ECO:0007669"/>
    <property type="project" value="UniProtKB-UniRule"/>
</dbReference>
<evidence type="ECO:0000256" key="1">
    <source>
        <dbReference type="ARBA" id="ARBA00022630"/>
    </source>
</evidence>
<dbReference type="EC" id="1.6.5.-" evidence="6"/>
<evidence type="ECO:0000256" key="4">
    <source>
        <dbReference type="ARBA" id="ARBA00023027"/>
    </source>
</evidence>
<comment type="function">
    <text evidence="6">Quinone reductase that provides resistance to thiol-specific stress caused by electrophilic quinones.</text>
</comment>